<evidence type="ECO:0000256" key="2">
    <source>
        <dbReference type="ARBA" id="ARBA00022552"/>
    </source>
</evidence>
<feature type="binding site" evidence="6">
    <location>
        <begin position="144"/>
        <end position="145"/>
    </location>
    <ligand>
        <name>S-adenosyl-L-methionine</name>
        <dbReference type="ChEBI" id="CHEBI:59789"/>
    </ligand>
</feature>
<dbReference type="HAMAP" id="MF_00074">
    <property type="entry name" value="16SrRNA_methyltr_G"/>
    <property type="match status" value="1"/>
</dbReference>
<evidence type="ECO:0000313" key="7">
    <source>
        <dbReference type="EMBL" id="RIY37130.1"/>
    </source>
</evidence>
<dbReference type="NCBIfam" id="TIGR00138">
    <property type="entry name" value="rsmG_gidB"/>
    <property type="match status" value="1"/>
</dbReference>
<reference evidence="7 8" key="1">
    <citation type="submission" date="2017-08" db="EMBL/GenBank/DDBJ databases">
        <title>Reclassification of Bisgaard taxon 37 and 44.</title>
        <authorList>
            <person name="Christensen H."/>
        </authorList>
    </citation>
    <scope>NUCLEOTIDE SEQUENCE [LARGE SCALE GENOMIC DNA]</scope>
    <source>
        <strain evidence="7 8">111</strain>
    </source>
</reference>
<feature type="binding site" evidence="6">
    <location>
        <position position="94"/>
    </location>
    <ligand>
        <name>S-adenosyl-L-methionine</name>
        <dbReference type="ChEBI" id="CHEBI:59789"/>
    </ligand>
</feature>
<dbReference type="Proteomes" id="UP000265916">
    <property type="component" value="Unassembled WGS sequence"/>
</dbReference>
<dbReference type="InterPro" id="IPR029063">
    <property type="entry name" value="SAM-dependent_MTases_sf"/>
</dbReference>
<dbReference type="OrthoDB" id="9808773at2"/>
<name>A0A3A1YJA2_9GAMM</name>
<organism evidence="7 8">
    <name type="scientific">Psittacicella hinzii</name>
    <dbReference type="NCBI Taxonomy" id="2028575"/>
    <lineage>
        <taxon>Bacteria</taxon>
        <taxon>Pseudomonadati</taxon>
        <taxon>Pseudomonadota</taxon>
        <taxon>Gammaproteobacteria</taxon>
        <taxon>Pasteurellales</taxon>
        <taxon>Psittacicellaceae</taxon>
        <taxon>Psittacicella</taxon>
    </lineage>
</organism>
<evidence type="ECO:0000256" key="3">
    <source>
        <dbReference type="ARBA" id="ARBA00022603"/>
    </source>
</evidence>
<evidence type="ECO:0000256" key="1">
    <source>
        <dbReference type="ARBA" id="ARBA00022490"/>
    </source>
</evidence>
<feature type="binding site" evidence="6">
    <location>
        <position position="158"/>
    </location>
    <ligand>
        <name>S-adenosyl-L-methionine</name>
        <dbReference type="ChEBI" id="CHEBI:59789"/>
    </ligand>
</feature>
<dbReference type="PIRSF" id="PIRSF003078">
    <property type="entry name" value="GidB"/>
    <property type="match status" value="1"/>
</dbReference>
<dbReference type="EMBL" id="NRJG01000094">
    <property type="protein sequence ID" value="RIY37130.1"/>
    <property type="molecule type" value="Genomic_DNA"/>
</dbReference>
<dbReference type="InterPro" id="IPR003682">
    <property type="entry name" value="rRNA_ssu_MeTfrase_G"/>
</dbReference>
<dbReference type="AlphaFoldDB" id="A0A3A1YJA2"/>
<dbReference type="Pfam" id="PF02527">
    <property type="entry name" value="GidB"/>
    <property type="match status" value="1"/>
</dbReference>
<comment type="caution">
    <text evidence="7">The sequence shown here is derived from an EMBL/GenBank/DDBJ whole genome shotgun (WGS) entry which is preliminary data.</text>
</comment>
<keyword evidence="8" id="KW-1185">Reference proteome</keyword>
<dbReference type="GO" id="GO:0005829">
    <property type="term" value="C:cytosol"/>
    <property type="evidence" value="ECO:0007669"/>
    <property type="project" value="TreeGrafter"/>
</dbReference>
<dbReference type="Gene3D" id="3.40.50.150">
    <property type="entry name" value="Vaccinia Virus protein VP39"/>
    <property type="match status" value="1"/>
</dbReference>
<protein>
    <recommendedName>
        <fullName evidence="6">Ribosomal RNA small subunit methyltransferase G</fullName>
        <ecNumber evidence="6">2.1.1.170</ecNumber>
    </recommendedName>
    <alternativeName>
        <fullName evidence="6">16S rRNA 7-methylguanosine methyltransferase</fullName>
        <shortName evidence="6">16S rRNA m7G methyltransferase</shortName>
    </alternativeName>
</protein>
<proteinExistence type="inferred from homology"/>
<sequence length="225" mass="25080">MAKALATFSRPALAQQLQKLLAQDAYLAPLVDQAMQEQLLTYLELMHKWNQAFNLTAIKDPSQMLVKHLLDSLAVAPSFANYNKVLDVGTGAGLPGIPLAILFAKVNPHMHFTLLDSLGKRIQFLRQVLIHIPLPNVTIVHSPVEDYHEEQFDCITSRAFTALDRMTLVCEHLLAPNGNYVLLKSSKVDEEAKTLPAQFKIEQVTGISVPGLEDNERYIVVVSRN</sequence>
<evidence type="ECO:0000313" key="8">
    <source>
        <dbReference type="Proteomes" id="UP000265916"/>
    </source>
</evidence>
<comment type="similarity">
    <text evidence="6">Belongs to the methyltransferase superfamily. RNA methyltransferase RsmG family.</text>
</comment>
<evidence type="ECO:0000256" key="6">
    <source>
        <dbReference type="HAMAP-Rule" id="MF_00074"/>
    </source>
</evidence>
<dbReference type="CDD" id="cd02440">
    <property type="entry name" value="AdoMet_MTases"/>
    <property type="match status" value="1"/>
</dbReference>
<dbReference type="PANTHER" id="PTHR31760:SF0">
    <property type="entry name" value="S-ADENOSYL-L-METHIONINE-DEPENDENT METHYLTRANSFERASES SUPERFAMILY PROTEIN"/>
    <property type="match status" value="1"/>
</dbReference>
<comment type="function">
    <text evidence="6">Specifically methylates the N7 position of guanine in position 527 of 16S rRNA.</text>
</comment>
<evidence type="ECO:0000256" key="5">
    <source>
        <dbReference type="ARBA" id="ARBA00022691"/>
    </source>
</evidence>
<comment type="subcellular location">
    <subcellularLocation>
        <location evidence="6">Cytoplasm</location>
    </subcellularLocation>
</comment>
<keyword evidence="4 6" id="KW-0808">Transferase</keyword>
<keyword evidence="5 6" id="KW-0949">S-adenosyl-L-methionine</keyword>
<accession>A0A3A1YJA2</accession>
<feature type="binding site" evidence="6">
    <location>
        <position position="89"/>
    </location>
    <ligand>
        <name>S-adenosyl-L-methionine</name>
        <dbReference type="ChEBI" id="CHEBI:59789"/>
    </ligand>
</feature>
<comment type="catalytic activity">
    <reaction evidence="6">
        <text>guanosine(527) in 16S rRNA + S-adenosyl-L-methionine = N(7)-methylguanosine(527) in 16S rRNA + S-adenosyl-L-homocysteine</text>
        <dbReference type="Rhea" id="RHEA:42732"/>
        <dbReference type="Rhea" id="RHEA-COMP:10209"/>
        <dbReference type="Rhea" id="RHEA-COMP:10210"/>
        <dbReference type="ChEBI" id="CHEBI:57856"/>
        <dbReference type="ChEBI" id="CHEBI:59789"/>
        <dbReference type="ChEBI" id="CHEBI:74269"/>
        <dbReference type="ChEBI" id="CHEBI:74480"/>
        <dbReference type="EC" id="2.1.1.170"/>
    </reaction>
</comment>
<dbReference type="PANTHER" id="PTHR31760">
    <property type="entry name" value="S-ADENOSYL-L-METHIONINE-DEPENDENT METHYLTRANSFERASES SUPERFAMILY PROTEIN"/>
    <property type="match status" value="1"/>
</dbReference>
<comment type="caution">
    <text evidence="6">Lacks conserved residue(s) required for the propagation of feature annotation.</text>
</comment>
<dbReference type="RefSeq" id="WP_119531683.1">
    <property type="nucleotide sequence ID" value="NZ_JBHSSP010000001.1"/>
</dbReference>
<keyword evidence="3 6" id="KW-0489">Methyltransferase</keyword>
<dbReference type="GO" id="GO:0070043">
    <property type="term" value="F:rRNA (guanine-N7-)-methyltransferase activity"/>
    <property type="evidence" value="ECO:0007669"/>
    <property type="project" value="UniProtKB-UniRule"/>
</dbReference>
<dbReference type="EC" id="2.1.1.170" evidence="6"/>
<keyword evidence="1 6" id="KW-0963">Cytoplasm</keyword>
<gene>
    <name evidence="6" type="primary">rsmG</name>
    <name evidence="7" type="ORF">CKF58_05250</name>
</gene>
<evidence type="ECO:0000256" key="4">
    <source>
        <dbReference type="ARBA" id="ARBA00022679"/>
    </source>
</evidence>
<keyword evidence="2 6" id="KW-0698">rRNA processing</keyword>
<dbReference type="SUPFAM" id="SSF53335">
    <property type="entry name" value="S-adenosyl-L-methionine-dependent methyltransferases"/>
    <property type="match status" value="1"/>
</dbReference>